<dbReference type="SUPFAM" id="SSF50630">
    <property type="entry name" value="Acid proteases"/>
    <property type="match status" value="1"/>
</dbReference>
<keyword evidence="3" id="KW-1185">Reference proteome</keyword>
<dbReference type="Gene3D" id="2.40.70.10">
    <property type="entry name" value="Acid Proteases"/>
    <property type="match status" value="1"/>
</dbReference>
<name>A0ABX3VI95_9MYCO</name>
<dbReference type="Proteomes" id="UP000193801">
    <property type="component" value="Unassembled WGS sequence"/>
</dbReference>
<accession>A0ABX3VI95</accession>
<dbReference type="InterPro" id="IPR048054">
    <property type="entry name" value="PecA_C"/>
</dbReference>
<evidence type="ECO:0000313" key="3">
    <source>
        <dbReference type="Proteomes" id="UP000193801"/>
    </source>
</evidence>
<feature type="domain" description="PE cleavage protein A C-terminal" evidence="1">
    <location>
        <begin position="29"/>
        <end position="306"/>
    </location>
</feature>
<protein>
    <recommendedName>
        <fullName evidence="1">PE cleavage protein A C-terminal domain-containing protein</fullName>
    </recommendedName>
</protein>
<evidence type="ECO:0000259" key="1">
    <source>
        <dbReference type="Pfam" id="PF20729"/>
    </source>
</evidence>
<gene>
    <name evidence="2" type="ORF">AWB91_23585</name>
</gene>
<dbReference type="EMBL" id="LQPK01000022">
    <property type="protein sequence ID" value="ORW29028.1"/>
    <property type="molecule type" value="Genomic_DNA"/>
</dbReference>
<dbReference type="InterPro" id="IPR021109">
    <property type="entry name" value="Peptidase_aspartic_dom_sf"/>
</dbReference>
<evidence type="ECO:0000313" key="2">
    <source>
        <dbReference type="EMBL" id="ORW29028.1"/>
    </source>
</evidence>
<proteinExistence type="predicted"/>
<reference evidence="2 3" key="1">
    <citation type="journal article" date="2015" name="Emerg. Microbes Infect.">
        <title>Characterization of 17 strains belonging to the Mycobacterium simiae complex and description of Mycobacterium paraense sp. nov.</title>
        <authorList>
            <person name="Fusco da Costa A.R."/>
            <person name="Fedrizzi T."/>
            <person name="Lopes M.L."/>
            <person name="Pecorari M."/>
            <person name="Oliveira da Costa W.L."/>
            <person name="Giacobazzi E."/>
            <person name="da Costa Bahia J.R."/>
            <person name="De Sanctis V."/>
            <person name="Batista Lima K.V."/>
            <person name="Bertorelli R."/>
            <person name="Grottola A."/>
            <person name="Fabio A."/>
            <person name="Mariottini A."/>
            <person name="Ferretti P."/>
            <person name="Di Leva F."/>
            <person name="Fregni Serpini G."/>
            <person name="Tagliazucchi S."/>
            <person name="Rumpianesi F."/>
            <person name="Jousson O."/>
            <person name="Segata N."/>
            <person name="Tortoli E."/>
        </authorList>
    </citation>
    <scope>NUCLEOTIDE SEQUENCE [LARGE SCALE GENOMIC DNA]</scope>
    <source>
        <strain evidence="2 3">FI-07156</strain>
    </source>
</reference>
<sequence length="312" mass="31773">MLAAGGQGGPRGLVFGQAGPGGAYGGDASVELTMINGRPTVAVSVGNGPSVPALIDTGSTATLFPVQDVDLQSLGQATGSGVYKFGPPEQSTVDYYTTYTASLDFGNGIITKPMTVGVITSETYNGVQQTPSEIVLGVGSNTPSLPHFAVSPVQELPGALSQGVLINEPKLQVEFGPDPLTPFAAATGAPITNDLGVAVTPPGGPLGGMQSTTGAFVDTGGNGGDLPESMLPQSLSYLQPGQYLPQGTEIQVEVPSATLSGYQLVYEEIVPANSMLVTAGDFNTGNYVFTKLPVYLSYTPSGPGTMFFDTPA</sequence>
<dbReference type="PROSITE" id="PS00141">
    <property type="entry name" value="ASP_PROTEASE"/>
    <property type="match status" value="1"/>
</dbReference>
<organism evidence="2 3">
    <name type="scientific">Mycobacterium paraense</name>
    <dbReference type="NCBI Taxonomy" id="767916"/>
    <lineage>
        <taxon>Bacteria</taxon>
        <taxon>Bacillati</taxon>
        <taxon>Actinomycetota</taxon>
        <taxon>Actinomycetes</taxon>
        <taxon>Mycobacteriales</taxon>
        <taxon>Mycobacteriaceae</taxon>
        <taxon>Mycobacterium</taxon>
        <taxon>Mycobacterium simiae complex</taxon>
    </lineage>
</organism>
<dbReference type="NCBIfam" id="NF038019">
    <property type="entry name" value="PE_process_PecA"/>
    <property type="match status" value="1"/>
</dbReference>
<dbReference type="Pfam" id="PF20729">
    <property type="entry name" value="PE-PGRS_C"/>
    <property type="match status" value="1"/>
</dbReference>
<dbReference type="InterPro" id="IPR001969">
    <property type="entry name" value="Aspartic_peptidase_AS"/>
</dbReference>
<comment type="caution">
    <text evidence="2">The sequence shown here is derived from an EMBL/GenBank/DDBJ whole genome shotgun (WGS) entry which is preliminary data.</text>
</comment>